<feature type="domain" description="AB hydrolase-1" evidence="1">
    <location>
        <begin position="21"/>
        <end position="238"/>
    </location>
</feature>
<keyword evidence="2" id="KW-0378">Hydrolase</keyword>
<dbReference type="Pfam" id="PF00561">
    <property type="entry name" value="Abhydrolase_1"/>
    <property type="match status" value="1"/>
</dbReference>
<dbReference type="PANTHER" id="PTHR43194:SF2">
    <property type="entry name" value="PEROXISOMAL MEMBRANE PROTEIN LPX1"/>
    <property type="match status" value="1"/>
</dbReference>
<protein>
    <submittedName>
        <fullName evidence="2">Alpha/beta fold hydrolase</fullName>
    </submittedName>
</protein>
<dbReference type="Gene3D" id="3.40.50.1820">
    <property type="entry name" value="alpha/beta hydrolase"/>
    <property type="match status" value="1"/>
</dbReference>
<dbReference type="PRINTS" id="PR00111">
    <property type="entry name" value="ABHYDROLASE"/>
</dbReference>
<reference evidence="3" key="1">
    <citation type="journal article" date="2019" name="Int. J. Syst. Evol. Microbiol.">
        <title>The Global Catalogue of Microorganisms (GCM) 10K type strain sequencing project: providing services to taxonomists for standard genome sequencing and annotation.</title>
        <authorList>
            <consortium name="The Broad Institute Genomics Platform"/>
            <consortium name="The Broad Institute Genome Sequencing Center for Infectious Disease"/>
            <person name="Wu L."/>
            <person name="Ma J."/>
        </authorList>
    </citation>
    <scope>NUCLEOTIDE SEQUENCE [LARGE SCALE GENOMIC DNA]</scope>
    <source>
        <strain evidence="3">KLKA75</strain>
    </source>
</reference>
<dbReference type="RefSeq" id="WP_378261908.1">
    <property type="nucleotide sequence ID" value="NZ_JBHSIT010000011.1"/>
</dbReference>
<gene>
    <name evidence="2" type="ORF">ACFPCY_33320</name>
</gene>
<organism evidence="2 3">
    <name type="scientific">Actinomadura gamaensis</name>
    <dbReference type="NCBI Taxonomy" id="1763541"/>
    <lineage>
        <taxon>Bacteria</taxon>
        <taxon>Bacillati</taxon>
        <taxon>Actinomycetota</taxon>
        <taxon>Actinomycetes</taxon>
        <taxon>Streptosporangiales</taxon>
        <taxon>Thermomonosporaceae</taxon>
        <taxon>Actinomadura</taxon>
    </lineage>
</organism>
<proteinExistence type="predicted"/>
<comment type="caution">
    <text evidence="2">The sequence shown here is derived from an EMBL/GenBank/DDBJ whole genome shotgun (WGS) entry which is preliminary data.</text>
</comment>
<dbReference type="InterPro" id="IPR029058">
    <property type="entry name" value="AB_hydrolase_fold"/>
</dbReference>
<evidence type="ECO:0000313" key="2">
    <source>
        <dbReference type="EMBL" id="MFC4912224.1"/>
    </source>
</evidence>
<evidence type="ECO:0000259" key="1">
    <source>
        <dbReference type="Pfam" id="PF00561"/>
    </source>
</evidence>
<accession>A0ABV9U8S0</accession>
<dbReference type="InterPro" id="IPR050228">
    <property type="entry name" value="Carboxylesterase_BioH"/>
</dbReference>
<evidence type="ECO:0000313" key="3">
    <source>
        <dbReference type="Proteomes" id="UP001595872"/>
    </source>
</evidence>
<dbReference type="InterPro" id="IPR000073">
    <property type="entry name" value="AB_hydrolase_1"/>
</dbReference>
<dbReference type="SUPFAM" id="SSF53474">
    <property type="entry name" value="alpha/beta-Hydrolases"/>
    <property type="match status" value="1"/>
</dbReference>
<dbReference type="EMBL" id="JBHSIT010000011">
    <property type="protein sequence ID" value="MFC4912224.1"/>
    <property type="molecule type" value="Genomic_DNA"/>
</dbReference>
<dbReference type="PANTHER" id="PTHR43194">
    <property type="entry name" value="HYDROLASE ALPHA/BETA FOLD FAMILY"/>
    <property type="match status" value="1"/>
</dbReference>
<name>A0ABV9U8S0_9ACTN</name>
<sequence>MGYATVNDTRLYYEDLGSGRPLVFLHGWGTSGRVWDAQAADLMTDHRVITLDMRGCGRSDRPATGYTIAEATRDLLAFLDVLELDRPTLIGSSIAGAFLIEAALAAPDRIGAIVPADAGMHHFSRLQESMDELLANLHADRAGTLAAFVPNWYRPGASTAMIDWTVRQLLDATPRIDGLVIDQAGYDPRPRLAQVRVPTHFLHGELDAEVPLSVPQECADLIPAAHLTVIEGAGHMAQQDQAARFTQALRKILN</sequence>
<keyword evidence="3" id="KW-1185">Reference proteome</keyword>
<dbReference type="GO" id="GO:0016787">
    <property type="term" value="F:hydrolase activity"/>
    <property type="evidence" value="ECO:0007669"/>
    <property type="project" value="UniProtKB-KW"/>
</dbReference>
<dbReference type="Proteomes" id="UP001595872">
    <property type="component" value="Unassembled WGS sequence"/>
</dbReference>